<dbReference type="EMBL" id="CADCTE010000121">
    <property type="protein sequence ID" value="CAA9250874.1"/>
    <property type="molecule type" value="Genomic_DNA"/>
</dbReference>
<reference evidence="1" key="1">
    <citation type="submission" date="2020-02" db="EMBL/GenBank/DDBJ databases">
        <authorList>
            <person name="Meier V. D."/>
        </authorList>
    </citation>
    <scope>NUCLEOTIDE SEQUENCE</scope>
    <source>
        <strain evidence="1">AVDCRST_MAG83</strain>
    </source>
</reference>
<organism evidence="1">
    <name type="scientific">uncultured Arthrobacter sp</name>
    <dbReference type="NCBI Taxonomy" id="114050"/>
    <lineage>
        <taxon>Bacteria</taxon>
        <taxon>Bacillati</taxon>
        <taxon>Actinomycetota</taxon>
        <taxon>Actinomycetes</taxon>
        <taxon>Micrococcales</taxon>
        <taxon>Micrococcaceae</taxon>
        <taxon>Arthrobacter</taxon>
        <taxon>environmental samples</taxon>
    </lineage>
</organism>
<feature type="non-terminal residue" evidence="1">
    <location>
        <position position="1"/>
    </location>
</feature>
<evidence type="ECO:0000313" key="1">
    <source>
        <dbReference type="EMBL" id="CAA9250874.1"/>
    </source>
</evidence>
<accession>A0A6J4IHU1</accession>
<name>A0A6J4IHU1_9MICC</name>
<proteinExistence type="predicted"/>
<feature type="non-terminal residue" evidence="1">
    <location>
        <position position="76"/>
    </location>
</feature>
<protein>
    <submittedName>
        <fullName evidence="1">Uncharacterized protein</fullName>
    </submittedName>
</protein>
<dbReference type="AlphaFoldDB" id="A0A6J4IHU1"/>
<gene>
    <name evidence="1" type="ORF">AVDCRST_MAG83-2620</name>
</gene>
<sequence length="76" mass="8196">VFPVRPHHPRARPVLPLRQLPLLRALRPAAGYSAGNEVHGVLHPAADSAQEPFHGVHQLWRGLAAQRAAAAGHGRL</sequence>